<dbReference type="RefSeq" id="WP_189458429.1">
    <property type="nucleotide sequence ID" value="NZ_BMYO01000001.1"/>
</dbReference>
<protein>
    <recommendedName>
        <fullName evidence="9">Methyl-accepting chemotaxis protein</fullName>
    </recommendedName>
</protein>
<dbReference type="SMART" id="SM00283">
    <property type="entry name" value="MA"/>
    <property type="match status" value="1"/>
</dbReference>
<evidence type="ECO:0000259" key="6">
    <source>
        <dbReference type="PROSITE" id="PS50885"/>
    </source>
</evidence>
<dbReference type="Gene3D" id="1.10.287.950">
    <property type="entry name" value="Methyl-accepting chemotaxis protein"/>
    <property type="match status" value="1"/>
</dbReference>
<feature type="domain" description="HAMP" evidence="6">
    <location>
        <begin position="196"/>
        <end position="247"/>
    </location>
</feature>
<accession>A0ABQ3GWZ0</accession>
<comment type="caution">
    <text evidence="7">The sequence shown here is derived from an EMBL/GenBank/DDBJ whole genome shotgun (WGS) entry which is preliminary data.</text>
</comment>
<dbReference type="EMBL" id="BMYO01000001">
    <property type="protein sequence ID" value="GHD56422.1"/>
    <property type="molecule type" value="Genomic_DNA"/>
</dbReference>
<feature type="transmembrane region" description="Helical" evidence="4">
    <location>
        <begin position="172"/>
        <end position="190"/>
    </location>
</feature>
<keyword evidence="4" id="KW-0472">Membrane</keyword>
<evidence type="ECO:0000256" key="3">
    <source>
        <dbReference type="PROSITE-ProRule" id="PRU00284"/>
    </source>
</evidence>
<organism evidence="7 8">
    <name type="scientific">Jeongeupia chitinilytica</name>
    <dbReference type="NCBI Taxonomy" id="1041641"/>
    <lineage>
        <taxon>Bacteria</taxon>
        <taxon>Pseudomonadati</taxon>
        <taxon>Pseudomonadota</taxon>
        <taxon>Betaproteobacteria</taxon>
        <taxon>Neisseriales</taxon>
        <taxon>Chitinibacteraceae</taxon>
        <taxon>Jeongeupia</taxon>
    </lineage>
</organism>
<evidence type="ECO:0000259" key="5">
    <source>
        <dbReference type="PROSITE" id="PS50111"/>
    </source>
</evidence>
<reference evidence="8" key="1">
    <citation type="journal article" date="2019" name="Int. J. Syst. Evol. Microbiol.">
        <title>The Global Catalogue of Microorganisms (GCM) 10K type strain sequencing project: providing services to taxonomists for standard genome sequencing and annotation.</title>
        <authorList>
            <consortium name="The Broad Institute Genomics Platform"/>
            <consortium name="The Broad Institute Genome Sequencing Center for Infectious Disease"/>
            <person name="Wu L."/>
            <person name="Ma J."/>
        </authorList>
    </citation>
    <scope>NUCLEOTIDE SEQUENCE [LARGE SCALE GENOMIC DNA]</scope>
    <source>
        <strain evidence="8">KCTC 23701</strain>
    </source>
</reference>
<evidence type="ECO:0000313" key="7">
    <source>
        <dbReference type="EMBL" id="GHD56422.1"/>
    </source>
</evidence>
<dbReference type="InterPro" id="IPR004089">
    <property type="entry name" value="MCPsignal_dom"/>
</dbReference>
<dbReference type="SUPFAM" id="SSF58104">
    <property type="entry name" value="Methyl-accepting chemotaxis protein (MCP) signaling domain"/>
    <property type="match status" value="1"/>
</dbReference>
<dbReference type="PANTHER" id="PTHR32089:SF112">
    <property type="entry name" value="LYSOZYME-LIKE PROTEIN-RELATED"/>
    <property type="match status" value="1"/>
</dbReference>
<evidence type="ECO:0008006" key="9">
    <source>
        <dbReference type="Google" id="ProtNLM"/>
    </source>
</evidence>
<evidence type="ECO:0000256" key="4">
    <source>
        <dbReference type="SAM" id="Phobius"/>
    </source>
</evidence>
<evidence type="ECO:0000313" key="8">
    <source>
        <dbReference type="Proteomes" id="UP000604737"/>
    </source>
</evidence>
<feature type="domain" description="Methyl-accepting transducer" evidence="5">
    <location>
        <begin position="252"/>
        <end position="488"/>
    </location>
</feature>
<keyword evidence="4" id="KW-0812">Transmembrane</keyword>
<sequence>MRIATQLKLVSIVTVCALGLLAGWISWQNHRLYQEYGQFRDNQTALGAIAAMKGEMLTLSRLDPLAADAEARIGRAEQAVATSAQKLRPLLDAERATRLDALLDGRWRNYLKQYRSAVAISATSPQDAIGIPESIYHGELEPTLAELDGASQRNRDQADAVTAAIDRRAARLLLLTLLPLALTALAIVASQRCFARKLGLRLSAMAGNVSRLATGELTQRMQETGDEIGQLGRQLNHFVDRLTATLQQAQAAAQTTRVDAGDVARLAGDVHDDADRQTRHLQDIAGSSASLEAAVQQVSQRAEQAAGAALQTRDAIVAARAAGGASLSRLDLLTTDFGHAEHAMQSLAEAVTQIVTVAASIDAIAGQTNLLALNAAIEAARAGEAGRGFAVVADEVRKLSISTTDSTQRIREILDATHARTRDTLTAMQAAAERIGECHDDGATVNASLANIGDAAAQVGAMMDAISEAVDEQGRASSAIRERLEHIGDGARDSRSRSETMRNELRGLTDTANALDSQLAWFRLAS</sequence>
<dbReference type="PRINTS" id="PR00260">
    <property type="entry name" value="CHEMTRNSDUCR"/>
</dbReference>
<comment type="similarity">
    <text evidence="2">Belongs to the methyl-accepting chemotaxis (MCP) protein family.</text>
</comment>
<dbReference type="Pfam" id="PF00672">
    <property type="entry name" value="HAMP"/>
    <property type="match status" value="1"/>
</dbReference>
<feature type="transmembrane region" description="Helical" evidence="4">
    <location>
        <begin position="6"/>
        <end position="27"/>
    </location>
</feature>
<keyword evidence="8" id="KW-1185">Reference proteome</keyword>
<evidence type="ECO:0000256" key="1">
    <source>
        <dbReference type="ARBA" id="ARBA00023224"/>
    </source>
</evidence>
<dbReference type="InterPro" id="IPR003660">
    <property type="entry name" value="HAMP_dom"/>
</dbReference>
<name>A0ABQ3GWZ0_9NEIS</name>
<proteinExistence type="inferred from homology"/>
<dbReference type="SMART" id="SM00304">
    <property type="entry name" value="HAMP"/>
    <property type="match status" value="1"/>
</dbReference>
<keyword evidence="4" id="KW-1133">Transmembrane helix</keyword>
<dbReference type="Pfam" id="PF00015">
    <property type="entry name" value="MCPsignal"/>
    <property type="match status" value="1"/>
</dbReference>
<dbReference type="Proteomes" id="UP000604737">
    <property type="component" value="Unassembled WGS sequence"/>
</dbReference>
<dbReference type="PANTHER" id="PTHR32089">
    <property type="entry name" value="METHYL-ACCEPTING CHEMOTAXIS PROTEIN MCPB"/>
    <property type="match status" value="1"/>
</dbReference>
<keyword evidence="1 3" id="KW-0807">Transducer</keyword>
<gene>
    <name evidence="7" type="ORF">GCM10007350_03540</name>
</gene>
<dbReference type="CDD" id="cd06225">
    <property type="entry name" value="HAMP"/>
    <property type="match status" value="1"/>
</dbReference>
<dbReference type="PROSITE" id="PS50885">
    <property type="entry name" value="HAMP"/>
    <property type="match status" value="1"/>
</dbReference>
<evidence type="ECO:0000256" key="2">
    <source>
        <dbReference type="ARBA" id="ARBA00029447"/>
    </source>
</evidence>
<dbReference type="PROSITE" id="PS50111">
    <property type="entry name" value="CHEMOTAXIS_TRANSDUC_2"/>
    <property type="match status" value="1"/>
</dbReference>
<dbReference type="InterPro" id="IPR004090">
    <property type="entry name" value="Chemotax_Me-accpt_rcpt"/>
</dbReference>